<accession>A0A1H4DDC8</accession>
<proteinExistence type="predicted"/>
<evidence type="ECO:0008006" key="3">
    <source>
        <dbReference type="Google" id="ProtNLM"/>
    </source>
</evidence>
<evidence type="ECO:0000313" key="2">
    <source>
        <dbReference type="Proteomes" id="UP000199288"/>
    </source>
</evidence>
<keyword evidence="2" id="KW-1185">Reference proteome</keyword>
<evidence type="ECO:0000313" key="1">
    <source>
        <dbReference type="EMBL" id="SEA70775.1"/>
    </source>
</evidence>
<organism evidence="1 2">
    <name type="scientific">Bowdeniella nasicola</name>
    <dbReference type="NCBI Taxonomy" id="208480"/>
    <lineage>
        <taxon>Bacteria</taxon>
        <taxon>Bacillati</taxon>
        <taxon>Actinomycetota</taxon>
        <taxon>Actinomycetes</taxon>
        <taxon>Actinomycetales</taxon>
        <taxon>Actinomycetaceae</taxon>
        <taxon>Bowdeniella</taxon>
    </lineage>
</organism>
<sequence>MFVLTVDQIDSGSNPDRVPEGVAALNALDPIIAFERTVGDEFQGAFEAADDVVTALLALAQQDCWHIGLGIGEVEKPLPKHSREGDGPAYRAARRAVDLAKRQRAVTFEAGTKAAAEATANAQATYRLMAALLSQRTERQWELAALAETETGAAIAKQQGITPQTVSAVLKSGHAREIDEARPVLARLLHSADIG</sequence>
<dbReference type="EMBL" id="FNQV01000016">
    <property type="protein sequence ID" value="SEA70775.1"/>
    <property type="molecule type" value="Genomic_DNA"/>
</dbReference>
<gene>
    <name evidence="1" type="ORF">SAMN02910418_02212</name>
</gene>
<dbReference type="OrthoDB" id="5184241at2"/>
<dbReference type="RefSeq" id="WP_092565862.1">
    <property type="nucleotide sequence ID" value="NZ_FNQV01000016.1"/>
</dbReference>
<reference evidence="2" key="1">
    <citation type="submission" date="2016-10" db="EMBL/GenBank/DDBJ databases">
        <authorList>
            <person name="Varghese N."/>
            <person name="Submissions S."/>
        </authorList>
    </citation>
    <scope>NUCLEOTIDE SEQUENCE [LARGE SCALE GENOMIC DNA]</scope>
    <source>
        <strain evidence="2">KPR-1</strain>
    </source>
</reference>
<protein>
    <recommendedName>
        <fullName evidence="3">SatD family (SatD)</fullName>
    </recommendedName>
</protein>
<name>A0A1H4DDC8_9ACTO</name>
<dbReference type="Proteomes" id="UP000199288">
    <property type="component" value="Unassembled WGS sequence"/>
</dbReference>
<dbReference type="AlphaFoldDB" id="A0A1H4DDC8"/>